<dbReference type="Proteomes" id="UP000612585">
    <property type="component" value="Unassembled WGS sequence"/>
</dbReference>
<sequence length="155" mass="17218">MELTKRFGADRFARALESWAWLPLDGLTPRFTSLFGNVFLAGGDGSWWFLDTFDGELLRPWNTHADLAAELDTEDGRDAYLMAALAIGAHHRRGLTLDDDQVYTYIPPPVVTGSFAVDEIQVFDFVVAVNLAGQLHEQLRQKGPGFTVTGFELAD</sequence>
<comment type="caution">
    <text evidence="1">The sequence shown here is derived from an EMBL/GenBank/DDBJ whole genome shotgun (WGS) entry which is preliminary data.</text>
</comment>
<keyword evidence="2" id="KW-1185">Reference proteome</keyword>
<dbReference type="EMBL" id="BOPG01000063">
    <property type="protein sequence ID" value="GIJ61146.1"/>
    <property type="molecule type" value="Genomic_DNA"/>
</dbReference>
<protein>
    <recommendedName>
        <fullName evidence="3">T6SS immunity protein Tdi1 C-terminal domain-containing protein</fullName>
    </recommendedName>
</protein>
<gene>
    <name evidence="1" type="ORF">Vau01_086620</name>
</gene>
<evidence type="ECO:0000313" key="2">
    <source>
        <dbReference type="Proteomes" id="UP000612585"/>
    </source>
</evidence>
<proteinExistence type="predicted"/>
<dbReference type="RefSeq" id="WP_204005906.1">
    <property type="nucleotide sequence ID" value="NZ_BOPG01000063.1"/>
</dbReference>
<organism evidence="1 2">
    <name type="scientific">Virgisporangium aurantiacum</name>
    <dbReference type="NCBI Taxonomy" id="175570"/>
    <lineage>
        <taxon>Bacteria</taxon>
        <taxon>Bacillati</taxon>
        <taxon>Actinomycetota</taxon>
        <taxon>Actinomycetes</taxon>
        <taxon>Micromonosporales</taxon>
        <taxon>Micromonosporaceae</taxon>
        <taxon>Virgisporangium</taxon>
    </lineage>
</organism>
<accession>A0A8J3ZGG5</accession>
<evidence type="ECO:0000313" key="1">
    <source>
        <dbReference type="EMBL" id="GIJ61146.1"/>
    </source>
</evidence>
<name>A0A8J3ZGG5_9ACTN</name>
<reference evidence="1" key="1">
    <citation type="submission" date="2021-01" db="EMBL/GenBank/DDBJ databases">
        <title>Whole genome shotgun sequence of Virgisporangium aurantiacum NBRC 16421.</title>
        <authorList>
            <person name="Komaki H."/>
            <person name="Tamura T."/>
        </authorList>
    </citation>
    <scope>NUCLEOTIDE SEQUENCE</scope>
    <source>
        <strain evidence="1">NBRC 16421</strain>
    </source>
</reference>
<dbReference type="AlphaFoldDB" id="A0A8J3ZGG5"/>
<evidence type="ECO:0008006" key="3">
    <source>
        <dbReference type="Google" id="ProtNLM"/>
    </source>
</evidence>